<proteinExistence type="predicted"/>
<dbReference type="EMBL" id="LXQA011459941">
    <property type="protein sequence ID" value="MCI97966.1"/>
    <property type="molecule type" value="Genomic_DNA"/>
</dbReference>
<dbReference type="AlphaFoldDB" id="A0A392WCS3"/>
<evidence type="ECO:0000313" key="1">
    <source>
        <dbReference type="EMBL" id="MCI97966.1"/>
    </source>
</evidence>
<feature type="non-terminal residue" evidence="1">
    <location>
        <position position="1"/>
    </location>
</feature>
<feature type="non-terminal residue" evidence="1">
    <location>
        <position position="30"/>
    </location>
</feature>
<reference evidence="1 2" key="1">
    <citation type="journal article" date="2018" name="Front. Plant Sci.">
        <title>Red Clover (Trifolium pratense) and Zigzag Clover (T. medium) - A Picture of Genomic Similarities and Differences.</title>
        <authorList>
            <person name="Dluhosova J."/>
            <person name="Istvanek J."/>
            <person name="Nedelnik J."/>
            <person name="Repkova J."/>
        </authorList>
    </citation>
    <scope>NUCLEOTIDE SEQUENCE [LARGE SCALE GENOMIC DNA]</scope>
    <source>
        <strain evidence="2">cv. 10/8</strain>
        <tissue evidence="1">Leaf</tissue>
    </source>
</reference>
<organism evidence="1 2">
    <name type="scientific">Trifolium medium</name>
    <dbReference type="NCBI Taxonomy" id="97028"/>
    <lineage>
        <taxon>Eukaryota</taxon>
        <taxon>Viridiplantae</taxon>
        <taxon>Streptophyta</taxon>
        <taxon>Embryophyta</taxon>
        <taxon>Tracheophyta</taxon>
        <taxon>Spermatophyta</taxon>
        <taxon>Magnoliopsida</taxon>
        <taxon>eudicotyledons</taxon>
        <taxon>Gunneridae</taxon>
        <taxon>Pentapetalae</taxon>
        <taxon>rosids</taxon>
        <taxon>fabids</taxon>
        <taxon>Fabales</taxon>
        <taxon>Fabaceae</taxon>
        <taxon>Papilionoideae</taxon>
        <taxon>50 kb inversion clade</taxon>
        <taxon>NPAAA clade</taxon>
        <taxon>Hologalegina</taxon>
        <taxon>IRL clade</taxon>
        <taxon>Trifolieae</taxon>
        <taxon>Trifolium</taxon>
    </lineage>
</organism>
<evidence type="ECO:0000313" key="2">
    <source>
        <dbReference type="Proteomes" id="UP000265520"/>
    </source>
</evidence>
<comment type="caution">
    <text evidence="1">The sequence shown here is derived from an EMBL/GenBank/DDBJ whole genome shotgun (WGS) entry which is preliminary data.</text>
</comment>
<accession>A0A392WCS3</accession>
<dbReference type="Proteomes" id="UP000265520">
    <property type="component" value="Unassembled WGS sequence"/>
</dbReference>
<keyword evidence="2" id="KW-1185">Reference proteome</keyword>
<sequence>QAVFQLIFAPRTHEPVPSAHTSMHPGFLTS</sequence>
<protein>
    <submittedName>
        <fullName evidence="1">Uncharacterized protein</fullName>
    </submittedName>
</protein>
<name>A0A392WCS3_9FABA</name>